<dbReference type="RefSeq" id="WP_157987029.1">
    <property type="nucleotide sequence ID" value="NZ_CP027306.1"/>
</dbReference>
<name>A0A2Z5J7Q5_STRAR</name>
<evidence type="ECO:0000313" key="2">
    <source>
        <dbReference type="EMBL" id="AXE76320.1"/>
    </source>
</evidence>
<dbReference type="KEGG" id="sata:C5746_04410"/>
<dbReference type="GeneID" id="95525255"/>
<evidence type="ECO:0000256" key="1">
    <source>
        <dbReference type="SAM" id="MobiDB-lite"/>
    </source>
</evidence>
<dbReference type="EMBL" id="CP027306">
    <property type="protein sequence ID" value="AXE76320.1"/>
    <property type="molecule type" value="Genomic_DNA"/>
</dbReference>
<accession>A0A2Z5J7Q5</accession>
<feature type="region of interest" description="Disordered" evidence="1">
    <location>
        <begin position="1"/>
        <end position="20"/>
    </location>
</feature>
<organism evidence="2 3">
    <name type="scientific">Streptomyces atratus</name>
    <dbReference type="NCBI Taxonomy" id="1893"/>
    <lineage>
        <taxon>Bacteria</taxon>
        <taxon>Bacillati</taxon>
        <taxon>Actinomycetota</taxon>
        <taxon>Actinomycetes</taxon>
        <taxon>Kitasatosporales</taxon>
        <taxon>Streptomycetaceae</taxon>
        <taxon>Streptomyces</taxon>
    </lineage>
</organism>
<gene>
    <name evidence="2" type="ORF">C5746_04410</name>
</gene>
<reference evidence="2 3" key="1">
    <citation type="journal article" date="2018" name="Front. Microbiol.">
        <title>Genome Sequencing of Streptomyces atratus SCSIOZH16 and Activation Production of Nocardamine via Metabolic Engineering.</title>
        <authorList>
            <person name="Li Y."/>
            <person name="Zhang C."/>
            <person name="Liu C."/>
            <person name="Ju J."/>
            <person name="Ma J."/>
        </authorList>
    </citation>
    <scope>NUCLEOTIDE SEQUENCE [LARGE SCALE GENOMIC DNA]</scope>
    <source>
        <strain evidence="2 3">SCSIO_ZH16</strain>
    </source>
</reference>
<protein>
    <submittedName>
        <fullName evidence="2">Uncharacterized protein</fullName>
    </submittedName>
</protein>
<evidence type="ECO:0000313" key="3">
    <source>
        <dbReference type="Proteomes" id="UP000252698"/>
    </source>
</evidence>
<dbReference type="AlphaFoldDB" id="A0A2Z5J7Q5"/>
<proteinExistence type="predicted"/>
<sequence>MHQIDEVQNRLSPTPDATPQAHDARLAHYLADAVDDDRDAWGDAQRRTFAVEPAVAGADDPEGNAAQRTC</sequence>
<dbReference type="Proteomes" id="UP000252698">
    <property type="component" value="Chromosome"/>
</dbReference>